<accession>A0A0H5E4Z6</accession>
<organism evidence="2 3">
    <name type="scientific">Estrella lausannensis</name>
    <dbReference type="NCBI Taxonomy" id="483423"/>
    <lineage>
        <taxon>Bacteria</taxon>
        <taxon>Pseudomonadati</taxon>
        <taxon>Chlamydiota</taxon>
        <taxon>Chlamydiia</taxon>
        <taxon>Parachlamydiales</taxon>
        <taxon>Candidatus Criblamydiaceae</taxon>
        <taxon>Estrella</taxon>
    </lineage>
</organism>
<reference evidence="3" key="1">
    <citation type="submission" date="2015-06" db="EMBL/GenBank/DDBJ databases">
        <authorList>
            <person name="Bertelli C."/>
        </authorList>
    </citation>
    <scope>NUCLEOTIDE SEQUENCE [LARGE SCALE GENOMIC DNA]</scope>
    <source>
        <strain evidence="3">CRIB-30</strain>
    </source>
</reference>
<proteinExistence type="predicted"/>
<evidence type="ECO:0000313" key="3">
    <source>
        <dbReference type="Proteomes" id="UP000220251"/>
    </source>
</evidence>
<gene>
    <name evidence="2" type="ORF">ELAC_0969</name>
</gene>
<feature type="compositionally biased region" description="Acidic residues" evidence="1">
    <location>
        <begin position="48"/>
        <end position="79"/>
    </location>
</feature>
<protein>
    <submittedName>
        <fullName evidence="2">Uncharacterized protein</fullName>
    </submittedName>
</protein>
<sequence>MKKLVSTLSALCLAAFCFTGCNKEHKKEEPKKNGEAPAKEEKNISDLLDSDELAEDDTAPVPEEVIEEEVDVDVIEPSDEDAKAQDMSKTKEGVNGHKNEIKDKLQDATNTKVPNSADHPKKTYSN</sequence>
<feature type="compositionally biased region" description="Basic and acidic residues" evidence="1">
    <location>
        <begin position="80"/>
        <end position="106"/>
    </location>
</feature>
<feature type="compositionally biased region" description="Basic and acidic residues" evidence="1">
    <location>
        <begin position="24"/>
        <end position="44"/>
    </location>
</feature>
<dbReference type="Proteomes" id="UP000220251">
    <property type="component" value="Unassembled WGS sequence"/>
</dbReference>
<keyword evidence="3" id="KW-1185">Reference proteome</keyword>
<name>A0A0H5E4Z6_9BACT</name>
<dbReference type="RefSeq" id="WP_098038158.1">
    <property type="nucleotide sequence ID" value="NZ_CWGJ01000011.1"/>
</dbReference>
<dbReference type="AlphaFoldDB" id="A0A0H5E4Z6"/>
<evidence type="ECO:0000313" key="2">
    <source>
        <dbReference type="EMBL" id="CRX38315.1"/>
    </source>
</evidence>
<dbReference type="EMBL" id="CWGJ01000011">
    <property type="protein sequence ID" value="CRX38315.1"/>
    <property type="molecule type" value="Genomic_DNA"/>
</dbReference>
<evidence type="ECO:0000256" key="1">
    <source>
        <dbReference type="SAM" id="MobiDB-lite"/>
    </source>
</evidence>
<feature type="region of interest" description="Disordered" evidence="1">
    <location>
        <begin position="24"/>
        <end position="126"/>
    </location>
</feature>